<evidence type="ECO:0000256" key="1">
    <source>
        <dbReference type="SAM" id="Phobius"/>
    </source>
</evidence>
<reference evidence="2 3" key="1">
    <citation type="journal article" date="2012" name="J. Bacteriol.">
        <title>Genome sequence of the human- and animal-pathogenic strain Nocardia cyriacigeorgica GUH-2.</title>
        <authorList>
            <person name="Zoropogui A."/>
            <person name="Pujic P."/>
            <person name="Normand P."/>
            <person name="Barbe V."/>
            <person name="Beaman B."/>
            <person name="Beaman L."/>
            <person name="Boiron P."/>
            <person name="Colinon C."/>
            <person name="Deredjian A."/>
            <person name="Graindorge A."/>
            <person name="Mangenot S."/>
            <person name="Nazaret S."/>
            <person name="Neto M."/>
            <person name="Petit S."/>
            <person name="Roche D."/>
            <person name="Vallenet D."/>
            <person name="Rodriguez-Nava V."/>
            <person name="Richard Y."/>
            <person name="Cournoyer B."/>
            <person name="Blaha D."/>
        </authorList>
    </citation>
    <scope>NUCLEOTIDE SEQUENCE [LARGE SCALE GENOMIC DNA]</scope>
    <source>
        <strain evidence="2 3">GUH-2</strain>
    </source>
</reference>
<proteinExistence type="predicted"/>
<name>H6R903_NOCCG</name>
<dbReference type="KEGG" id="ncy:NOCYR_1587"/>
<dbReference type="EMBL" id="FO082843">
    <property type="protein sequence ID" value="CCF62377.1"/>
    <property type="molecule type" value="Genomic_DNA"/>
</dbReference>
<evidence type="ECO:0000313" key="3">
    <source>
        <dbReference type="Proteomes" id="UP000008190"/>
    </source>
</evidence>
<keyword evidence="1" id="KW-0812">Transmembrane</keyword>
<accession>H6R903</accession>
<keyword evidence="1" id="KW-0472">Membrane</keyword>
<sequence length="46" mass="4986">MPALVIRPLVHHGDTGVSEWTVPTGYAIAIGLPLLVIAATIWWPHD</sequence>
<evidence type="ECO:0000313" key="2">
    <source>
        <dbReference type="EMBL" id="CCF62377.1"/>
    </source>
</evidence>
<organism evidence="2 3">
    <name type="scientific">Nocardia cyriacigeorgica (strain GUH-2)</name>
    <dbReference type="NCBI Taxonomy" id="1127134"/>
    <lineage>
        <taxon>Bacteria</taxon>
        <taxon>Bacillati</taxon>
        <taxon>Actinomycetota</taxon>
        <taxon>Actinomycetes</taxon>
        <taxon>Mycobacteriales</taxon>
        <taxon>Nocardiaceae</taxon>
        <taxon>Nocardia</taxon>
    </lineage>
</organism>
<dbReference type="HOGENOM" id="CLU_3186432_0_0_11"/>
<keyword evidence="1" id="KW-1133">Transmembrane helix</keyword>
<gene>
    <name evidence="2" type="ordered locus">NOCYR_1587</name>
</gene>
<dbReference type="Proteomes" id="UP000008190">
    <property type="component" value="Chromosome"/>
</dbReference>
<keyword evidence="3" id="KW-1185">Reference proteome</keyword>
<feature type="transmembrane region" description="Helical" evidence="1">
    <location>
        <begin position="20"/>
        <end position="43"/>
    </location>
</feature>
<protein>
    <submittedName>
        <fullName evidence="2">Uncharacterized protein</fullName>
    </submittedName>
</protein>
<dbReference type="AlphaFoldDB" id="H6R903"/>